<dbReference type="EMBL" id="BRXZ01007289">
    <property type="protein sequence ID" value="GMI26571.1"/>
    <property type="molecule type" value="Genomic_DNA"/>
</dbReference>
<sequence length="37" mass="3935">MMEHTPEPPPTTSPDDLPINFSDISRASLAIKGGVVN</sequence>
<gene>
    <name evidence="2" type="ORF">TrRE_jg10830</name>
</gene>
<protein>
    <submittedName>
        <fullName evidence="2">Uncharacterized protein</fullName>
    </submittedName>
</protein>
<comment type="caution">
    <text evidence="2">The sequence shown here is derived from an EMBL/GenBank/DDBJ whole genome shotgun (WGS) entry which is preliminary data.</text>
</comment>
<feature type="region of interest" description="Disordered" evidence="1">
    <location>
        <begin position="1"/>
        <end position="20"/>
    </location>
</feature>
<feature type="non-terminal residue" evidence="2">
    <location>
        <position position="1"/>
    </location>
</feature>
<evidence type="ECO:0000313" key="2">
    <source>
        <dbReference type="EMBL" id="GMI26571.1"/>
    </source>
</evidence>
<evidence type="ECO:0000256" key="1">
    <source>
        <dbReference type="SAM" id="MobiDB-lite"/>
    </source>
</evidence>
<keyword evidence="3" id="KW-1185">Reference proteome</keyword>
<dbReference type="AlphaFoldDB" id="A0A9W7L2V0"/>
<proteinExistence type="predicted"/>
<reference evidence="2" key="1">
    <citation type="submission" date="2022-07" db="EMBL/GenBank/DDBJ databases">
        <title>Genome analysis of Parmales, a sister group of diatoms, reveals the evolutionary specialization of diatoms from phago-mixotrophs to photoautotrophs.</title>
        <authorList>
            <person name="Ban H."/>
            <person name="Sato S."/>
            <person name="Yoshikawa S."/>
            <person name="Kazumasa Y."/>
            <person name="Nakamura Y."/>
            <person name="Ichinomiya M."/>
            <person name="Saitoh K."/>
            <person name="Sato N."/>
            <person name="Blanc-Mathieu R."/>
            <person name="Endo H."/>
            <person name="Kuwata A."/>
            <person name="Ogata H."/>
        </authorList>
    </citation>
    <scope>NUCLEOTIDE SEQUENCE</scope>
</reference>
<accession>A0A9W7L2V0</accession>
<evidence type="ECO:0000313" key="3">
    <source>
        <dbReference type="Proteomes" id="UP001165082"/>
    </source>
</evidence>
<name>A0A9W7L2V0_9STRA</name>
<organism evidence="2 3">
    <name type="scientific">Triparma retinervis</name>
    <dbReference type="NCBI Taxonomy" id="2557542"/>
    <lineage>
        <taxon>Eukaryota</taxon>
        <taxon>Sar</taxon>
        <taxon>Stramenopiles</taxon>
        <taxon>Ochrophyta</taxon>
        <taxon>Bolidophyceae</taxon>
        <taxon>Parmales</taxon>
        <taxon>Triparmaceae</taxon>
        <taxon>Triparma</taxon>
    </lineage>
</organism>
<dbReference type="Proteomes" id="UP001165082">
    <property type="component" value="Unassembled WGS sequence"/>
</dbReference>